<dbReference type="HOGENOM" id="CLU_882522_0_0_11"/>
<gene>
    <name evidence="5" type="ordered locus">Snas_0491</name>
</gene>
<name>D3Q5Q7_STANL</name>
<evidence type="ECO:0000259" key="4">
    <source>
        <dbReference type="Pfam" id="PF00881"/>
    </source>
</evidence>
<dbReference type="SUPFAM" id="SSF55469">
    <property type="entry name" value="FMN-dependent nitroreductase-like"/>
    <property type="match status" value="1"/>
</dbReference>
<dbReference type="eggNOG" id="COG0778">
    <property type="taxonomic scope" value="Bacteria"/>
</dbReference>
<evidence type="ECO:0000256" key="2">
    <source>
        <dbReference type="ARBA" id="ARBA00023002"/>
    </source>
</evidence>
<dbReference type="GO" id="GO:0016491">
    <property type="term" value="F:oxidoreductase activity"/>
    <property type="evidence" value="ECO:0007669"/>
    <property type="project" value="UniProtKB-KW"/>
</dbReference>
<dbReference type="InterPro" id="IPR000415">
    <property type="entry name" value="Nitroreductase-like"/>
</dbReference>
<comment type="similarity">
    <text evidence="1">Belongs to the nitroreductase family.</text>
</comment>
<dbReference type="Pfam" id="PF00881">
    <property type="entry name" value="Nitroreductase"/>
    <property type="match status" value="1"/>
</dbReference>
<keyword evidence="6" id="KW-1185">Reference proteome</keyword>
<evidence type="ECO:0000313" key="6">
    <source>
        <dbReference type="Proteomes" id="UP000000844"/>
    </source>
</evidence>
<dbReference type="OrthoDB" id="9802510at2"/>
<sequence>MTSRHAVTSQPLHPLLATRYSTRAFDPSGKVTDAQVTALLEAARWAPSSGNTQPSRFIVGRRDSPVFARVLATLRPGNQQWARHAALLLVAVRVTANAKGPLPHAAYDLGQAMAHLVVQAQAEGLTVRQMAGFSPSAVTEEFGLAEELVPTTVAAIGVAGDPAALPDDLRGPDDNPRRRKPLDELILAELQVRVRRFLGVAQPQRPGGAGALRVAAGGVDRRGHELPGDHSRAVVWWTVSIRGHGFHADHVSLGVLAVCYAITVAQLNPHAARPIASAGTDHNTVTVPYRLEISPRGRGQRHRNLNPRNTHVRDA</sequence>
<dbReference type="KEGG" id="sna:Snas_0491"/>
<dbReference type="AlphaFoldDB" id="D3Q5Q7"/>
<dbReference type="CDD" id="cd02138">
    <property type="entry name" value="TdsD-like"/>
    <property type="match status" value="1"/>
</dbReference>
<dbReference type="EMBL" id="CP001778">
    <property type="protein sequence ID" value="ADD40206.1"/>
    <property type="molecule type" value="Genomic_DNA"/>
</dbReference>
<dbReference type="PANTHER" id="PTHR43673">
    <property type="entry name" value="NAD(P)H NITROREDUCTASE YDGI-RELATED"/>
    <property type="match status" value="1"/>
</dbReference>
<feature type="domain" description="Nitroreductase" evidence="4">
    <location>
        <begin position="17"/>
        <end position="60"/>
    </location>
</feature>
<keyword evidence="2" id="KW-0560">Oxidoreductase</keyword>
<reference evidence="5 6" key="1">
    <citation type="journal article" date="2009" name="Stand. Genomic Sci.">
        <title>Complete genome sequence of Stackebrandtia nassauensis type strain (LLR-40K-21).</title>
        <authorList>
            <person name="Munk C."/>
            <person name="Lapidus A."/>
            <person name="Copeland A."/>
            <person name="Jando M."/>
            <person name="Mayilraj S."/>
            <person name="Glavina Del Rio T."/>
            <person name="Nolan M."/>
            <person name="Chen F."/>
            <person name="Lucas S."/>
            <person name="Tice H."/>
            <person name="Cheng J.F."/>
            <person name="Han C."/>
            <person name="Detter J.C."/>
            <person name="Bruce D."/>
            <person name="Goodwin L."/>
            <person name="Chain P."/>
            <person name="Pitluck S."/>
            <person name="Goker M."/>
            <person name="Ovchinikova G."/>
            <person name="Pati A."/>
            <person name="Ivanova N."/>
            <person name="Mavromatis K."/>
            <person name="Chen A."/>
            <person name="Palaniappan K."/>
            <person name="Land M."/>
            <person name="Hauser L."/>
            <person name="Chang Y.J."/>
            <person name="Jeffries C.D."/>
            <person name="Bristow J."/>
            <person name="Eisen J.A."/>
            <person name="Markowitz V."/>
            <person name="Hugenholtz P."/>
            <person name="Kyrpides N.C."/>
            <person name="Klenk H.P."/>
        </authorList>
    </citation>
    <scope>NUCLEOTIDE SEQUENCE [LARGE SCALE GENOMIC DNA]</scope>
    <source>
        <strain evidence="6">DSM 44728 / CIP 108903 / NRRL B-16338 / NBRC 102104 / LLR-40K-21</strain>
    </source>
</reference>
<feature type="region of interest" description="Disordered" evidence="3">
    <location>
        <begin position="293"/>
        <end position="315"/>
    </location>
</feature>
<dbReference type="RefSeq" id="WP_013015777.1">
    <property type="nucleotide sequence ID" value="NC_013947.1"/>
</dbReference>
<dbReference type="Gene3D" id="3.40.109.10">
    <property type="entry name" value="NADH Oxidase"/>
    <property type="match status" value="1"/>
</dbReference>
<dbReference type="PANTHER" id="PTHR43673:SF10">
    <property type="entry name" value="NADH DEHYDROGENASE_NAD(P)H NITROREDUCTASE XCC3605-RELATED"/>
    <property type="match status" value="1"/>
</dbReference>
<proteinExistence type="inferred from homology"/>
<accession>D3Q5Q7</accession>
<dbReference type="Proteomes" id="UP000000844">
    <property type="component" value="Chromosome"/>
</dbReference>
<evidence type="ECO:0000256" key="3">
    <source>
        <dbReference type="SAM" id="MobiDB-lite"/>
    </source>
</evidence>
<evidence type="ECO:0000313" key="5">
    <source>
        <dbReference type="EMBL" id="ADD40206.1"/>
    </source>
</evidence>
<dbReference type="InterPro" id="IPR029479">
    <property type="entry name" value="Nitroreductase"/>
</dbReference>
<protein>
    <submittedName>
        <fullName evidence="5">Nitroreductase</fullName>
    </submittedName>
</protein>
<evidence type="ECO:0000256" key="1">
    <source>
        <dbReference type="ARBA" id="ARBA00007118"/>
    </source>
</evidence>
<organism evidence="5 6">
    <name type="scientific">Stackebrandtia nassauensis (strain DSM 44728 / CIP 108903 / NRRL B-16338 / NBRC 102104 / LLR-40K-21)</name>
    <dbReference type="NCBI Taxonomy" id="446470"/>
    <lineage>
        <taxon>Bacteria</taxon>
        <taxon>Bacillati</taxon>
        <taxon>Actinomycetota</taxon>
        <taxon>Actinomycetes</taxon>
        <taxon>Glycomycetales</taxon>
        <taxon>Glycomycetaceae</taxon>
        <taxon>Stackebrandtia</taxon>
    </lineage>
</organism>
<dbReference type="STRING" id="446470.Snas_0491"/>